<comment type="caution">
    <text evidence="14">The sequence shown here is derived from an EMBL/GenBank/DDBJ whole genome shotgun (WGS) entry which is preliminary data.</text>
</comment>
<keyword evidence="5" id="KW-0812">Transmembrane</keyword>
<reference evidence="14 15" key="1">
    <citation type="journal article" date="2023" name="G3 (Bethesda)">
        <title>A chromosome-length genome assembly and annotation of blackberry (Rubus argutus, cv. 'Hillquist').</title>
        <authorList>
            <person name="Bruna T."/>
            <person name="Aryal R."/>
            <person name="Dudchenko O."/>
            <person name="Sargent D.J."/>
            <person name="Mead D."/>
            <person name="Buti M."/>
            <person name="Cavallini A."/>
            <person name="Hytonen T."/>
            <person name="Andres J."/>
            <person name="Pham M."/>
            <person name="Weisz D."/>
            <person name="Mascagni F."/>
            <person name="Usai G."/>
            <person name="Natali L."/>
            <person name="Bassil N."/>
            <person name="Fernandez G.E."/>
            <person name="Lomsadze A."/>
            <person name="Armour M."/>
            <person name="Olukolu B."/>
            <person name="Poorten T."/>
            <person name="Britton C."/>
            <person name="Davik J."/>
            <person name="Ashrafi H."/>
            <person name="Aiden E.L."/>
            <person name="Borodovsky M."/>
            <person name="Worthington M."/>
        </authorList>
    </citation>
    <scope>NUCLEOTIDE SEQUENCE [LARGE SCALE GENOMIC DNA]</scope>
    <source>
        <strain evidence="14">PI 553951</strain>
    </source>
</reference>
<evidence type="ECO:0000256" key="6">
    <source>
        <dbReference type="ARBA" id="ARBA00022723"/>
    </source>
</evidence>
<evidence type="ECO:0000256" key="8">
    <source>
        <dbReference type="ARBA" id="ARBA00023002"/>
    </source>
</evidence>
<evidence type="ECO:0008006" key="16">
    <source>
        <dbReference type="Google" id="ProtNLM"/>
    </source>
</evidence>
<dbReference type="GO" id="GO:0016132">
    <property type="term" value="P:brassinosteroid biosynthetic process"/>
    <property type="evidence" value="ECO:0007669"/>
    <property type="project" value="TreeGrafter"/>
</dbReference>
<dbReference type="AlphaFoldDB" id="A0AAW1WRB3"/>
<dbReference type="PRINTS" id="PR00385">
    <property type="entry name" value="P450"/>
</dbReference>
<dbReference type="InterPro" id="IPR001128">
    <property type="entry name" value="Cyt_P450"/>
</dbReference>
<comment type="cofactor">
    <cofactor evidence="1 12">
        <name>heme</name>
        <dbReference type="ChEBI" id="CHEBI:30413"/>
    </cofactor>
</comment>
<keyword evidence="9 12" id="KW-0408">Iron</keyword>
<dbReference type="PANTHER" id="PTHR24286">
    <property type="entry name" value="CYTOCHROME P450 26"/>
    <property type="match status" value="1"/>
</dbReference>
<evidence type="ECO:0000256" key="9">
    <source>
        <dbReference type="ARBA" id="ARBA00023004"/>
    </source>
</evidence>
<keyword evidence="6 12" id="KW-0479">Metal-binding</keyword>
<evidence type="ECO:0000256" key="7">
    <source>
        <dbReference type="ARBA" id="ARBA00022989"/>
    </source>
</evidence>
<dbReference type="CDD" id="cd11043">
    <property type="entry name" value="CYP90-like"/>
    <property type="match status" value="1"/>
</dbReference>
<dbReference type="GO" id="GO:0005506">
    <property type="term" value="F:iron ion binding"/>
    <property type="evidence" value="ECO:0007669"/>
    <property type="project" value="InterPro"/>
</dbReference>
<dbReference type="Proteomes" id="UP001457282">
    <property type="component" value="Unassembled WGS sequence"/>
</dbReference>
<evidence type="ECO:0000256" key="11">
    <source>
        <dbReference type="ARBA" id="ARBA00023136"/>
    </source>
</evidence>
<keyword evidence="10 13" id="KW-0503">Monooxygenase</keyword>
<proteinExistence type="inferred from homology"/>
<dbReference type="PROSITE" id="PS00086">
    <property type="entry name" value="CYTOCHROME_P450"/>
    <property type="match status" value="1"/>
</dbReference>
<accession>A0AAW1WRB3</accession>
<comment type="subcellular location">
    <subcellularLocation>
        <location evidence="2">Membrane</location>
        <topology evidence="2">Single-pass membrane protein</topology>
    </subcellularLocation>
</comment>
<evidence type="ECO:0000256" key="10">
    <source>
        <dbReference type="ARBA" id="ARBA00023033"/>
    </source>
</evidence>
<dbReference type="GO" id="GO:0016020">
    <property type="term" value="C:membrane"/>
    <property type="evidence" value="ECO:0007669"/>
    <property type="project" value="UniProtKB-SubCell"/>
</dbReference>
<dbReference type="FunFam" id="1.10.630.10:FF:000020">
    <property type="entry name" value="Cytochrome P450 family protein"/>
    <property type="match status" value="1"/>
</dbReference>
<evidence type="ECO:0000256" key="5">
    <source>
        <dbReference type="ARBA" id="ARBA00022692"/>
    </source>
</evidence>
<dbReference type="PANTHER" id="PTHR24286:SF11">
    <property type="entry name" value="CYTOCHROME P450, FAMILY 87, SUBFAMILY A, POLYPEPTIDE 2"/>
    <property type="match status" value="1"/>
</dbReference>
<dbReference type="GO" id="GO:0020037">
    <property type="term" value="F:heme binding"/>
    <property type="evidence" value="ECO:0007669"/>
    <property type="project" value="InterPro"/>
</dbReference>
<evidence type="ECO:0000256" key="1">
    <source>
        <dbReference type="ARBA" id="ARBA00001971"/>
    </source>
</evidence>
<dbReference type="Pfam" id="PF00067">
    <property type="entry name" value="p450"/>
    <property type="match status" value="1"/>
</dbReference>
<dbReference type="Gene3D" id="1.10.630.10">
    <property type="entry name" value="Cytochrome P450"/>
    <property type="match status" value="1"/>
</dbReference>
<evidence type="ECO:0000256" key="3">
    <source>
        <dbReference type="ARBA" id="ARBA00010617"/>
    </source>
</evidence>
<evidence type="ECO:0000256" key="12">
    <source>
        <dbReference type="PIRSR" id="PIRSR602401-1"/>
    </source>
</evidence>
<evidence type="ECO:0000256" key="2">
    <source>
        <dbReference type="ARBA" id="ARBA00004167"/>
    </source>
</evidence>
<keyword evidence="8 13" id="KW-0560">Oxidoreductase</keyword>
<feature type="binding site" description="axial binding residue" evidence="12">
    <location>
        <position position="420"/>
    </location>
    <ligand>
        <name>heme</name>
        <dbReference type="ChEBI" id="CHEBI:30413"/>
    </ligand>
    <ligandPart>
        <name>Fe</name>
        <dbReference type="ChEBI" id="CHEBI:18248"/>
    </ligandPart>
</feature>
<dbReference type="GO" id="GO:0016705">
    <property type="term" value="F:oxidoreductase activity, acting on paired donors, with incorporation or reduction of molecular oxygen"/>
    <property type="evidence" value="ECO:0007669"/>
    <property type="project" value="InterPro"/>
</dbReference>
<dbReference type="InterPro" id="IPR036396">
    <property type="entry name" value="Cyt_P450_sf"/>
</dbReference>
<evidence type="ECO:0000256" key="13">
    <source>
        <dbReference type="RuleBase" id="RU000461"/>
    </source>
</evidence>
<comment type="similarity">
    <text evidence="3 13">Belongs to the cytochrome P450 family.</text>
</comment>
<dbReference type="EMBL" id="JBEDUW010000005">
    <property type="protein sequence ID" value="KAK9927320.1"/>
    <property type="molecule type" value="Genomic_DNA"/>
</dbReference>
<protein>
    <recommendedName>
        <fullName evidence="16">Cytochrome P450 87A3</fullName>
    </recommendedName>
</protein>
<dbReference type="GO" id="GO:0010268">
    <property type="term" value="P:brassinosteroid homeostasis"/>
    <property type="evidence" value="ECO:0007669"/>
    <property type="project" value="TreeGrafter"/>
</dbReference>
<name>A0AAW1WRB3_RUBAR</name>
<evidence type="ECO:0000313" key="14">
    <source>
        <dbReference type="EMBL" id="KAK9927320.1"/>
    </source>
</evidence>
<keyword evidence="7" id="KW-1133">Transmembrane helix</keyword>
<sequence>MWGLCVGTLVIISITQYWIYRWRNPKCNGKLPPGSMGFPLLGETLQFFTPSTSFDISPFIKRRIERYGPVFKTSLVGRPLIVSTDPDFNYFIFQQENKLFQCWYPDTFRKILGRENLADLHGSIHKYVKNMVLNLVGPESLKTMLPEIEQVAQRTLQQWSCEDSVELKEASANMIFGLTAKKLIGYDSNESKEDLRGNFDAFIGGLISFPLNVPGTAYHKSIQGRKRVLRTLKNMLQERQAKLRNTPIDFFDYVIEELEKDGTLLTEGMSLNLMFALLFASFETTSVATTLALKFLSDHPLVLKQLTEEHEMILKQRDNADSGLTWEEYKSMTFTFQFINETVRLANIAPGIFRRAMTEINFKEYIIPAGWTVMVCPPAVHLNPANYEDPLDFNPWRWEGMEKTDASKNFLAFGGGMRFCVGADFAKVQMAVFLHCLLTKYRWKVISGGNIVRTPGVQFPDGFHIQILKKEDACMTEKHETTST</sequence>
<dbReference type="SUPFAM" id="SSF48264">
    <property type="entry name" value="Cytochrome P450"/>
    <property type="match status" value="1"/>
</dbReference>
<keyword evidence="11" id="KW-0472">Membrane</keyword>
<dbReference type="InterPro" id="IPR017972">
    <property type="entry name" value="Cyt_P450_CS"/>
</dbReference>
<dbReference type="GO" id="GO:0016125">
    <property type="term" value="P:sterol metabolic process"/>
    <property type="evidence" value="ECO:0007669"/>
    <property type="project" value="TreeGrafter"/>
</dbReference>
<keyword evidence="4 12" id="KW-0349">Heme</keyword>
<keyword evidence="15" id="KW-1185">Reference proteome</keyword>
<dbReference type="GO" id="GO:0004497">
    <property type="term" value="F:monooxygenase activity"/>
    <property type="evidence" value="ECO:0007669"/>
    <property type="project" value="UniProtKB-KW"/>
</dbReference>
<evidence type="ECO:0000313" key="15">
    <source>
        <dbReference type="Proteomes" id="UP001457282"/>
    </source>
</evidence>
<gene>
    <name evidence="14" type="ORF">M0R45_024508</name>
</gene>
<dbReference type="InterPro" id="IPR002401">
    <property type="entry name" value="Cyt_P450_E_grp-I"/>
</dbReference>
<organism evidence="14 15">
    <name type="scientific">Rubus argutus</name>
    <name type="common">Southern blackberry</name>
    <dbReference type="NCBI Taxonomy" id="59490"/>
    <lineage>
        <taxon>Eukaryota</taxon>
        <taxon>Viridiplantae</taxon>
        <taxon>Streptophyta</taxon>
        <taxon>Embryophyta</taxon>
        <taxon>Tracheophyta</taxon>
        <taxon>Spermatophyta</taxon>
        <taxon>Magnoliopsida</taxon>
        <taxon>eudicotyledons</taxon>
        <taxon>Gunneridae</taxon>
        <taxon>Pentapetalae</taxon>
        <taxon>rosids</taxon>
        <taxon>fabids</taxon>
        <taxon>Rosales</taxon>
        <taxon>Rosaceae</taxon>
        <taxon>Rosoideae</taxon>
        <taxon>Rosoideae incertae sedis</taxon>
        <taxon>Rubus</taxon>
    </lineage>
</organism>
<dbReference type="PRINTS" id="PR00463">
    <property type="entry name" value="EP450I"/>
</dbReference>
<evidence type="ECO:0000256" key="4">
    <source>
        <dbReference type="ARBA" id="ARBA00022617"/>
    </source>
</evidence>